<dbReference type="RefSeq" id="XP_013401203.1">
    <property type="nucleotide sequence ID" value="XM_013545749.1"/>
</dbReference>
<dbReference type="PANTHER" id="PTHR48465">
    <property type="entry name" value="PROTEIN SSUH2 HOMOLOG"/>
    <property type="match status" value="1"/>
</dbReference>
<keyword evidence="1" id="KW-1185">Reference proteome</keyword>
<dbReference type="RefSeq" id="XP_013401202.1">
    <property type="nucleotide sequence ID" value="XM_013545748.1"/>
</dbReference>
<dbReference type="OrthoDB" id="3355217at2759"/>
<evidence type="ECO:0000313" key="6">
    <source>
        <dbReference type="RefSeq" id="XP_013401202.1"/>
    </source>
</evidence>
<accession>A0A1S3ISL5</accession>
<evidence type="ECO:0000313" key="10">
    <source>
        <dbReference type="RefSeq" id="XP_013401208.1"/>
    </source>
</evidence>
<dbReference type="RefSeq" id="XP_013401201.1">
    <property type="nucleotide sequence ID" value="XM_013545747.1"/>
</dbReference>
<dbReference type="PANTHER" id="PTHR48465:SF1">
    <property type="entry name" value="PROTEIN SSUH2 HOMOLOG"/>
    <property type="match status" value="1"/>
</dbReference>
<evidence type="ECO:0000313" key="1">
    <source>
        <dbReference type="Proteomes" id="UP000085678"/>
    </source>
</evidence>
<dbReference type="AlphaFoldDB" id="A0A1S3ISL5"/>
<evidence type="ECO:0000313" key="4">
    <source>
        <dbReference type="RefSeq" id="XP_013401200.1"/>
    </source>
</evidence>
<dbReference type="RefSeq" id="XP_013401207.1">
    <property type="nucleotide sequence ID" value="XM_013545753.1"/>
</dbReference>
<dbReference type="RefSeq" id="XP_013401208.1">
    <property type="nucleotide sequence ID" value="XM_013545754.1"/>
</dbReference>
<dbReference type="RefSeq" id="XP_013401199.1">
    <property type="nucleotide sequence ID" value="XM_013545745.1"/>
</dbReference>
<evidence type="ECO:0000313" key="3">
    <source>
        <dbReference type="RefSeq" id="XP_013401199.1"/>
    </source>
</evidence>
<dbReference type="InterPro" id="IPR052789">
    <property type="entry name" value="SSUH2_homolog"/>
</dbReference>
<evidence type="ECO:0000313" key="2">
    <source>
        <dbReference type="RefSeq" id="XP_013401198.1"/>
    </source>
</evidence>
<dbReference type="RefSeq" id="XP_013401198.1">
    <property type="nucleotide sequence ID" value="XM_013545744.1"/>
</dbReference>
<sequence length="425" mass="48458">MSNSSRQGIRYVRLRMASNNELDVDTDGEPSGSHILSHEEVEMTHLMADVETSKSGIDAKGNSLARQRAKAPESDHDWHQYVVPNEDVKPGSVPPPPYIMFTEKKDKPGEEHISAPQLNPEDARKALLAYVTQHCCFGSQVAREMQIINVTHTSALQYKLETFTESRHLNWDEEPYTDHSGPLDHPVNGLVPAPWSIPCEPTDMFKNETQEYVLPHSETLVVCNLCDGTGTNECRWCHGKGYKKCPSCNGSGKKKIVYGRYAITCKPCSGHGRVSCGVCDTTGTLICKSCDGLKKLKRFLVLAVKFKTLVSRHIVENTEFPKELVKDVGGQKVYEQTLPRVWAMTSYPNQELCKKSKDYCEGHEKKAEKEHEKIIMQRHELVVKPVWECTVLWRHENWRFWVYGNEHMVYAPKYPQRCCWRCSVM</sequence>
<dbReference type="RefSeq" id="XP_013401200.1">
    <property type="nucleotide sequence ID" value="XM_013545746.1"/>
</dbReference>
<organism evidence="1 4">
    <name type="scientific">Lingula anatina</name>
    <name type="common">Brachiopod</name>
    <name type="synonym">Lingula unguis</name>
    <dbReference type="NCBI Taxonomy" id="7574"/>
    <lineage>
        <taxon>Eukaryota</taxon>
        <taxon>Metazoa</taxon>
        <taxon>Spiralia</taxon>
        <taxon>Lophotrochozoa</taxon>
        <taxon>Brachiopoda</taxon>
        <taxon>Linguliformea</taxon>
        <taxon>Lingulata</taxon>
        <taxon>Lingulida</taxon>
        <taxon>Linguloidea</taxon>
        <taxon>Lingulidae</taxon>
        <taxon>Lingula</taxon>
    </lineage>
</organism>
<proteinExistence type="predicted"/>
<protein>
    <submittedName>
        <fullName evidence="2 3">Protein SSUH2 homolog isoform X1</fullName>
    </submittedName>
</protein>
<dbReference type="Proteomes" id="UP000085678">
    <property type="component" value="Unplaced"/>
</dbReference>
<reference evidence="2 3" key="1">
    <citation type="submission" date="2025-04" db="UniProtKB">
        <authorList>
            <consortium name="RefSeq"/>
        </authorList>
    </citation>
    <scope>IDENTIFICATION</scope>
    <source>
        <tissue evidence="2 3">Gonads</tissue>
    </source>
</reference>
<evidence type="ECO:0000313" key="5">
    <source>
        <dbReference type="RefSeq" id="XP_013401201.1"/>
    </source>
</evidence>
<evidence type="ECO:0000313" key="9">
    <source>
        <dbReference type="RefSeq" id="XP_013401207.1"/>
    </source>
</evidence>
<dbReference type="RefSeq" id="XP_013401204.1">
    <property type="nucleotide sequence ID" value="XM_013545750.2"/>
</dbReference>
<evidence type="ECO:0000313" key="7">
    <source>
        <dbReference type="RefSeq" id="XP_013401203.1"/>
    </source>
</evidence>
<dbReference type="GeneID" id="106167059"/>
<evidence type="ECO:0000313" key="11">
    <source>
        <dbReference type="RefSeq" id="XP_023930534.1"/>
    </source>
</evidence>
<evidence type="ECO:0000313" key="8">
    <source>
        <dbReference type="RefSeq" id="XP_013401204.1"/>
    </source>
</evidence>
<dbReference type="RefSeq" id="XP_023930534.1">
    <property type="nucleotide sequence ID" value="XM_024074766.1"/>
</dbReference>
<name>A0A1S3ISL5_LINAN</name>
<dbReference type="KEGG" id="lak:106167059"/>
<gene>
    <name evidence="2 3 4 5 6 7 8 9 10 11" type="primary">LOC106167059</name>
</gene>